<reference evidence="2" key="2">
    <citation type="submission" date="2015-01" db="EMBL/GenBank/DDBJ databases">
        <title>Evolutionary Origins and Diversification of the Mycorrhizal Mutualists.</title>
        <authorList>
            <consortium name="DOE Joint Genome Institute"/>
            <consortium name="Mycorrhizal Genomics Consortium"/>
            <person name="Kohler A."/>
            <person name="Kuo A."/>
            <person name="Nagy L.G."/>
            <person name="Floudas D."/>
            <person name="Copeland A."/>
            <person name="Barry K.W."/>
            <person name="Cichocki N."/>
            <person name="Veneault-Fourrey C."/>
            <person name="LaButti K."/>
            <person name="Lindquist E.A."/>
            <person name="Lipzen A."/>
            <person name="Lundell T."/>
            <person name="Morin E."/>
            <person name="Murat C."/>
            <person name="Riley R."/>
            <person name="Ohm R."/>
            <person name="Sun H."/>
            <person name="Tunlid A."/>
            <person name="Henrissat B."/>
            <person name="Grigoriev I.V."/>
            <person name="Hibbett D.S."/>
            <person name="Martin F."/>
        </authorList>
    </citation>
    <scope>NUCLEOTIDE SEQUENCE [LARGE SCALE GENOMIC DNA]</scope>
    <source>
        <strain evidence="2">Ve08.2h10</strain>
    </source>
</reference>
<name>A0A0D0DQ71_9AGAM</name>
<dbReference type="AlphaFoldDB" id="A0A0D0DQ71"/>
<dbReference type="Proteomes" id="UP000054538">
    <property type="component" value="Unassembled WGS sequence"/>
</dbReference>
<evidence type="ECO:0000313" key="2">
    <source>
        <dbReference type="Proteomes" id="UP000054538"/>
    </source>
</evidence>
<reference evidence="1 2" key="1">
    <citation type="submission" date="2014-04" db="EMBL/GenBank/DDBJ databases">
        <authorList>
            <consortium name="DOE Joint Genome Institute"/>
            <person name="Kuo A."/>
            <person name="Kohler A."/>
            <person name="Jargeat P."/>
            <person name="Nagy L.G."/>
            <person name="Floudas D."/>
            <person name="Copeland A."/>
            <person name="Barry K.W."/>
            <person name="Cichocki N."/>
            <person name="Veneault-Fourrey C."/>
            <person name="LaButti K."/>
            <person name="Lindquist E.A."/>
            <person name="Lipzen A."/>
            <person name="Lundell T."/>
            <person name="Morin E."/>
            <person name="Murat C."/>
            <person name="Sun H."/>
            <person name="Tunlid A."/>
            <person name="Henrissat B."/>
            <person name="Grigoriev I.V."/>
            <person name="Hibbett D.S."/>
            <person name="Martin F."/>
            <person name="Nordberg H.P."/>
            <person name="Cantor M.N."/>
            <person name="Hua S.X."/>
        </authorList>
    </citation>
    <scope>NUCLEOTIDE SEQUENCE [LARGE SCALE GENOMIC DNA]</scope>
    <source>
        <strain evidence="1 2">Ve08.2h10</strain>
    </source>
</reference>
<evidence type="ECO:0000313" key="1">
    <source>
        <dbReference type="EMBL" id="KIK81385.1"/>
    </source>
</evidence>
<organism evidence="1 2">
    <name type="scientific">Paxillus rubicundulus Ve08.2h10</name>
    <dbReference type="NCBI Taxonomy" id="930991"/>
    <lineage>
        <taxon>Eukaryota</taxon>
        <taxon>Fungi</taxon>
        <taxon>Dikarya</taxon>
        <taxon>Basidiomycota</taxon>
        <taxon>Agaricomycotina</taxon>
        <taxon>Agaricomycetes</taxon>
        <taxon>Agaricomycetidae</taxon>
        <taxon>Boletales</taxon>
        <taxon>Paxilineae</taxon>
        <taxon>Paxillaceae</taxon>
        <taxon>Paxillus</taxon>
    </lineage>
</organism>
<protein>
    <recommendedName>
        <fullName evidence="3">DDE Tnp4 domain-containing protein</fullName>
    </recommendedName>
</protein>
<dbReference type="OrthoDB" id="2687688at2759"/>
<proteinExistence type="predicted"/>
<accession>A0A0D0DQ71</accession>
<dbReference type="InParanoid" id="A0A0D0DQ71"/>
<dbReference type="HOGENOM" id="CLU_018552_1_3_1"/>
<keyword evidence="2" id="KW-1185">Reference proteome</keyword>
<gene>
    <name evidence="1" type="ORF">PAXRUDRAFT_156221</name>
</gene>
<evidence type="ECO:0008006" key="3">
    <source>
        <dbReference type="Google" id="ProtNLM"/>
    </source>
</evidence>
<sequence>MKSSQRHLLEDFADHHPHLFHQWLRVNPEIFDDILNQISDHPIFSSGGSENCQLPISIQLAIFLNGAGHYGNAISPEYVTQWAGVGTGSMYNCTNCVMVAILDQHDTFIQFTGLDSEDVACAWVYTQNHSCPEWHNGIFAADGSAFPIFAKPTMHGETFFDHKSNYSLNCQAIIYEFIGIFAHLPIL</sequence>
<dbReference type="EMBL" id="KN825808">
    <property type="protein sequence ID" value="KIK81385.1"/>
    <property type="molecule type" value="Genomic_DNA"/>
</dbReference>